<name>A0ACA9LLY6_9GLOM</name>
<accession>A0ACA9LLY6</accession>
<feature type="non-terminal residue" evidence="1">
    <location>
        <position position="1"/>
    </location>
</feature>
<comment type="caution">
    <text evidence="1">The sequence shown here is derived from an EMBL/GenBank/DDBJ whole genome shotgun (WGS) entry which is preliminary data.</text>
</comment>
<evidence type="ECO:0000313" key="2">
    <source>
        <dbReference type="Proteomes" id="UP000789702"/>
    </source>
</evidence>
<protein>
    <submittedName>
        <fullName evidence="1">17365_t:CDS:1</fullName>
    </submittedName>
</protein>
<dbReference type="Proteomes" id="UP000789702">
    <property type="component" value="Unassembled WGS sequence"/>
</dbReference>
<evidence type="ECO:0000313" key="1">
    <source>
        <dbReference type="EMBL" id="CAG8534014.1"/>
    </source>
</evidence>
<dbReference type="EMBL" id="CAJVPU010004509">
    <property type="protein sequence ID" value="CAG8534014.1"/>
    <property type="molecule type" value="Genomic_DNA"/>
</dbReference>
<keyword evidence="2" id="KW-1185">Reference proteome</keyword>
<reference evidence="1" key="1">
    <citation type="submission" date="2021-06" db="EMBL/GenBank/DDBJ databases">
        <authorList>
            <person name="Kallberg Y."/>
            <person name="Tangrot J."/>
            <person name="Rosling A."/>
        </authorList>
    </citation>
    <scope>NUCLEOTIDE SEQUENCE</scope>
    <source>
        <strain evidence="1">IL203A</strain>
    </source>
</reference>
<organism evidence="1 2">
    <name type="scientific">Dentiscutata heterogama</name>
    <dbReference type="NCBI Taxonomy" id="1316150"/>
    <lineage>
        <taxon>Eukaryota</taxon>
        <taxon>Fungi</taxon>
        <taxon>Fungi incertae sedis</taxon>
        <taxon>Mucoromycota</taxon>
        <taxon>Glomeromycotina</taxon>
        <taxon>Glomeromycetes</taxon>
        <taxon>Diversisporales</taxon>
        <taxon>Gigasporaceae</taxon>
        <taxon>Dentiscutata</taxon>
    </lineage>
</organism>
<gene>
    <name evidence="1" type="ORF">DHETER_LOCUS4497</name>
</gene>
<sequence length="48" mass="5701">GRIEFEILKNTEITQNETDILMKTYEKLCEKLKANIEYKKNLLPICLN</sequence>
<proteinExistence type="predicted"/>